<gene>
    <name evidence="14" type="ORF">SK128_001030</name>
</gene>
<keyword evidence="15" id="KW-1185">Reference proteome</keyword>
<proteinExistence type="inferred from homology"/>
<dbReference type="Proteomes" id="UP001381693">
    <property type="component" value="Unassembled WGS sequence"/>
</dbReference>
<evidence type="ECO:0000256" key="10">
    <source>
        <dbReference type="ARBA" id="ARBA00023180"/>
    </source>
</evidence>
<dbReference type="InterPro" id="IPR027995">
    <property type="entry name" value="Galactosyl_T_N"/>
</dbReference>
<evidence type="ECO:0000259" key="13">
    <source>
        <dbReference type="Pfam" id="PF13733"/>
    </source>
</evidence>
<dbReference type="PANTHER" id="PTHR19300:SF57">
    <property type="entry name" value="BETA-1,4-N-ACETYLGALACTOSAMINYLTRANSFERASE"/>
    <property type="match status" value="1"/>
</dbReference>
<dbReference type="PANTHER" id="PTHR19300">
    <property type="entry name" value="BETA-1,4-GALACTOSYLTRANSFERASE"/>
    <property type="match status" value="1"/>
</dbReference>
<evidence type="ECO:0000256" key="1">
    <source>
        <dbReference type="ARBA" id="ARBA00004606"/>
    </source>
</evidence>
<sequence length="270" mass="31263">MQETSIYQSYKNLKIWSFKIALAVCFLVLLVASFMTNLEKVIHKNNAHKRLEILSVPVTNTESKCECNQQQPSCPLHPQDLKGRLTVMDKVTLTEAETKLERVKKGGFWWPSDCKAIWRVAIIVPYRNRSSQIAPFVFHMHRYLQRQALNYSIYIAEQEGNDPFNKGRVMNVGFVEAQKEGPWDCFAFHDIDMLPEDDRNLYYCASQPRHLAVAASQFHYKLPYYQFFGGAILLTTDQFKTVNGFSNSLWGWGGSDDEMWNRIKVSGMEK</sequence>
<evidence type="ECO:0000256" key="9">
    <source>
        <dbReference type="ARBA" id="ARBA00023136"/>
    </source>
</evidence>
<evidence type="ECO:0000256" key="8">
    <source>
        <dbReference type="ARBA" id="ARBA00022989"/>
    </source>
</evidence>
<keyword evidence="5" id="KW-0808">Transferase</keyword>
<dbReference type="Pfam" id="PF02709">
    <property type="entry name" value="Glyco_transf_7C"/>
    <property type="match status" value="1"/>
</dbReference>
<feature type="domain" description="Galactosyltransferase N-terminal" evidence="13">
    <location>
        <begin position="74"/>
        <end position="204"/>
    </location>
</feature>
<dbReference type="GO" id="GO:0006688">
    <property type="term" value="P:glycosphingolipid biosynthetic process"/>
    <property type="evidence" value="ECO:0007669"/>
    <property type="project" value="TreeGrafter"/>
</dbReference>
<dbReference type="InterPro" id="IPR027791">
    <property type="entry name" value="Galactosyl_T_C"/>
</dbReference>
<protein>
    <submittedName>
        <fullName evidence="14">Uncharacterized protein</fullName>
    </submittedName>
</protein>
<comment type="similarity">
    <text evidence="3">Belongs to the glycosyltransferase 7 family.</text>
</comment>
<evidence type="ECO:0000256" key="11">
    <source>
        <dbReference type="SAM" id="Phobius"/>
    </source>
</evidence>
<dbReference type="Gene3D" id="3.90.550.10">
    <property type="entry name" value="Spore Coat Polysaccharide Biosynthesis Protein SpsA, Chain A"/>
    <property type="match status" value="1"/>
</dbReference>
<dbReference type="PRINTS" id="PR02050">
    <property type="entry name" value="B14GALTRFASE"/>
</dbReference>
<keyword evidence="9 11" id="KW-0472">Membrane</keyword>
<evidence type="ECO:0000256" key="2">
    <source>
        <dbReference type="ARBA" id="ARBA00004922"/>
    </source>
</evidence>
<keyword evidence="10" id="KW-0325">Glycoprotein</keyword>
<reference evidence="14 15" key="1">
    <citation type="submission" date="2023-11" db="EMBL/GenBank/DDBJ databases">
        <title>Halocaridina rubra genome assembly.</title>
        <authorList>
            <person name="Smith C."/>
        </authorList>
    </citation>
    <scope>NUCLEOTIDE SEQUENCE [LARGE SCALE GENOMIC DNA]</scope>
    <source>
        <strain evidence="14">EP-1</strain>
        <tissue evidence="14">Whole</tissue>
    </source>
</reference>
<dbReference type="EMBL" id="JAXCGZ010009731">
    <property type="protein sequence ID" value="KAK7076306.1"/>
    <property type="molecule type" value="Genomic_DNA"/>
</dbReference>
<dbReference type="GO" id="GO:0016020">
    <property type="term" value="C:membrane"/>
    <property type="evidence" value="ECO:0007669"/>
    <property type="project" value="UniProtKB-SubCell"/>
</dbReference>
<evidence type="ECO:0000256" key="6">
    <source>
        <dbReference type="ARBA" id="ARBA00022692"/>
    </source>
</evidence>
<evidence type="ECO:0000259" key="12">
    <source>
        <dbReference type="Pfam" id="PF02709"/>
    </source>
</evidence>
<keyword evidence="8 11" id="KW-1133">Transmembrane helix</keyword>
<keyword evidence="6 11" id="KW-0812">Transmembrane</keyword>
<dbReference type="Pfam" id="PF13733">
    <property type="entry name" value="Glyco_transf_7N"/>
    <property type="match status" value="1"/>
</dbReference>
<dbReference type="GO" id="GO:0008378">
    <property type="term" value="F:galactosyltransferase activity"/>
    <property type="evidence" value="ECO:0007669"/>
    <property type="project" value="TreeGrafter"/>
</dbReference>
<organism evidence="14 15">
    <name type="scientific">Halocaridina rubra</name>
    <name type="common">Hawaiian red shrimp</name>
    <dbReference type="NCBI Taxonomy" id="373956"/>
    <lineage>
        <taxon>Eukaryota</taxon>
        <taxon>Metazoa</taxon>
        <taxon>Ecdysozoa</taxon>
        <taxon>Arthropoda</taxon>
        <taxon>Crustacea</taxon>
        <taxon>Multicrustacea</taxon>
        <taxon>Malacostraca</taxon>
        <taxon>Eumalacostraca</taxon>
        <taxon>Eucarida</taxon>
        <taxon>Decapoda</taxon>
        <taxon>Pleocyemata</taxon>
        <taxon>Caridea</taxon>
        <taxon>Atyoidea</taxon>
        <taxon>Atyidae</taxon>
        <taxon>Halocaridina</taxon>
    </lineage>
</organism>
<dbReference type="GO" id="GO:0005975">
    <property type="term" value="P:carbohydrate metabolic process"/>
    <property type="evidence" value="ECO:0007669"/>
    <property type="project" value="InterPro"/>
</dbReference>
<dbReference type="GO" id="GO:0005794">
    <property type="term" value="C:Golgi apparatus"/>
    <property type="evidence" value="ECO:0007669"/>
    <property type="project" value="TreeGrafter"/>
</dbReference>
<feature type="domain" description="Galactosyltransferase C-terminal" evidence="12">
    <location>
        <begin position="209"/>
        <end position="269"/>
    </location>
</feature>
<evidence type="ECO:0000256" key="7">
    <source>
        <dbReference type="ARBA" id="ARBA00022968"/>
    </source>
</evidence>
<evidence type="ECO:0000313" key="15">
    <source>
        <dbReference type="Proteomes" id="UP001381693"/>
    </source>
</evidence>
<dbReference type="InterPro" id="IPR029044">
    <property type="entry name" value="Nucleotide-diphossugar_trans"/>
</dbReference>
<keyword evidence="7" id="KW-0735">Signal-anchor</keyword>
<keyword evidence="4" id="KW-0328">Glycosyltransferase</keyword>
<dbReference type="AlphaFoldDB" id="A0AAN8X1L3"/>
<comment type="subcellular location">
    <subcellularLocation>
        <location evidence="1">Membrane</location>
        <topology evidence="1">Single-pass type II membrane protein</topology>
    </subcellularLocation>
</comment>
<evidence type="ECO:0000256" key="5">
    <source>
        <dbReference type="ARBA" id="ARBA00022679"/>
    </source>
</evidence>
<comment type="caution">
    <text evidence="14">The sequence shown here is derived from an EMBL/GenBank/DDBJ whole genome shotgun (WGS) entry which is preliminary data.</text>
</comment>
<dbReference type="InterPro" id="IPR003859">
    <property type="entry name" value="Galactosyl_T"/>
</dbReference>
<accession>A0AAN8X1L3</accession>
<comment type="pathway">
    <text evidence="2">Protein modification; protein glycosylation.</text>
</comment>
<dbReference type="SUPFAM" id="SSF53448">
    <property type="entry name" value="Nucleotide-diphospho-sugar transferases"/>
    <property type="match status" value="1"/>
</dbReference>
<feature type="transmembrane region" description="Helical" evidence="11">
    <location>
        <begin position="15"/>
        <end position="35"/>
    </location>
</feature>
<evidence type="ECO:0000313" key="14">
    <source>
        <dbReference type="EMBL" id="KAK7076306.1"/>
    </source>
</evidence>
<dbReference type="GO" id="GO:0033842">
    <property type="term" value="F:N-acetyl-beta-glucosaminyl-derivative 4-beta-N-acetylgalactosaminyltransferase activity"/>
    <property type="evidence" value="ECO:0007669"/>
    <property type="project" value="TreeGrafter"/>
</dbReference>
<evidence type="ECO:0000256" key="4">
    <source>
        <dbReference type="ARBA" id="ARBA00022676"/>
    </source>
</evidence>
<name>A0AAN8X1L3_HALRR</name>
<evidence type="ECO:0000256" key="3">
    <source>
        <dbReference type="ARBA" id="ARBA00005735"/>
    </source>
</evidence>